<protein>
    <submittedName>
        <fullName evidence="4">Putative transcription antitermination regulator</fullName>
    </submittedName>
</protein>
<gene>
    <name evidence="4" type="ordered locus">NFA_43830</name>
</gene>
<dbReference type="Pfam" id="PF08447">
    <property type="entry name" value="PAS_3"/>
    <property type="match status" value="1"/>
</dbReference>
<proteinExistence type="predicted"/>
<feature type="region of interest" description="Disordered" evidence="1">
    <location>
        <begin position="1"/>
        <end position="23"/>
    </location>
</feature>
<evidence type="ECO:0000313" key="4">
    <source>
        <dbReference type="EMBL" id="BAD59232.1"/>
    </source>
</evidence>
<dbReference type="Pfam" id="PF03861">
    <property type="entry name" value="ANTAR"/>
    <property type="match status" value="1"/>
</dbReference>
<dbReference type="GO" id="GO:0003723">
    <property type="term" value="F:RNA binding"/>
    <property type="evidence" value="ECO:0007669"/>
    <property type="project" value="InterPro"/>
</dbReference>
<dbReference type="Gene3D" id="3.30.450.20">
    <property type="entry name" value="PAS domain"/>
    <property type="match status" value="1"/>
</dbReference>
<feature type="domain" description="ANTAR" evidence="3">
    <location>
        <begin position="169"/>
        <end position="230"/>
    </location>
</feature>
<dbReference type="SUPFAM" id="SSF55785">
    <property type="entry name" value="PYP-like sensor domain (PAS domain)"/>
    <property type="match status" value="1"/>
</dbReference>
<dbReference type="CDD" id="cd00130">
    <property type="entry name" value="PAS"/>
    <property type="match status" value="1"/>
</dbReference>
<dbReference type="Gene3D" id="1.10.10.10">
    <property type="entry name" value="Winged helix-like DNA-binding domain superfamily/Winged helix DNA-binding domain"/>
    <property type="match status" value="1"/>
</dbReference>
<dbReference type="EMBL" id="AP006618">
    <property type="protein sequence ID" value="BAD59232.1"/>
    <property type="molecule type" value="Genomic_DNA"/>
</dbReference>
<evidence type="ECO:0000313" key="5">
    <source>
        <dbReference type="Proteomes" id="UP000006820"/>
    </source>
</evidence>
<evidence type="ECO:0000256" key="1">
    <source>
        <dbReference type="SAM" id="MobiDB-lite"/>
    </source>
</evidence>
<dbReference type="InterPro" id="IPR005561">
    <property type="entry name" value="ANTAR"/>
</dbReference>
<dbReference type="Proteomes" id="UP000006820">
    <property type="component" value="Chromosome"/>
</dbReference>
<feature type="domain" description="PAS" evidence="2">
    <location>
        <begin position="75"/>
        <end position="120"/>
    </location>
</feature>
<dbReference type="AlphaFoldDB" id="Q5YRF9"/>
<keyword evidence="5" id="KW-1185">Reference proteome</keyword>
<dbReference type="NCBIfam" id="TIGR00229">
    <property type="entry name" value="sensory_box"/>
    <property type="match status" value="1"/>
</dbReference>
<dbReference type="InterPro" id="IPR035965">
    <property type="entry name" value="PAS-like_dom_sf"/>
</dbReference>
<dbReference type="PROSITE" id="PS50112">
    <property type="entry name" value="PAS"/>
    <property type="match status" value="1"/>
</dbReference>
<reference evidence="4 5" key="1">
    <citation type="journal article" date="2004" name="Proc. Natl. Acad. Sci. U.S.A.">
        <title>The complete genomic sequence of Nocardia farcinica IFM 10152.</title>
        <authorList>
            <person name="Ishikawa J."/>
            <person name="Yamashita A."/>
            <person name="Mikami Y."/>
            <person name="Hoshino Y."/>
            <person name="Kurita H."/>
            <person name="Hotta K."/>
            <person name="Shiba T."/>
            <person name="Hattori M."/>
        </authorList>
    </citation>
    <scope>NUCLEOTIDE SEQUENCE [LARGE SCALE GENOMIC DNA]</scope>
    <source>
        <strain evidence="4 5">IFM 10152</strain>
    </source>
</reference>
<dbReference type="KEGG" id="nfa:NFA_43830"/>
<organism evidence="4 5">
    <name type="scientific">Nocardia farcinica (strain IFM 10152)</name>
    <dbReference type="NCBI Taxonomy" id="247156"/>
    <lineage>
        <taxon>Bacteria</taxon>
        <taxon>Bacillati</taxon>
        <taxon>Actinomycetota</taxon>
        <taxon>Actinomycetes</taxon>
        <taxon>Mycobacteriales</taxon>
        <taxon>Nocardiaceae</taxon>
        <taxon>Nocardia</taxon>
    </lineage>
</organism>
<dbReference type="SMART" id="SM01012">
    <property type="entry name" value="ANTAR"/>
    <property type="match status" value="1"/>
</dbReference>
<dbReference type="STRING" id="247156.NFA_43830"/>
<name>Q5YRF9_NOCFA</name>
<dbReference type="InterPro" id="IPR000014">
    <property type="entry name" value="PAS"/>
</dbReference>
<dbReference type="HOGENOM" id="CLU_079046_2_1_11"/>
<evidence type="ECO:0000259" key="3">
    <source>
        <dbReference type="PROSITE" id="PS50921"/>
    </source>
</evidence>
<sequence length="262" mass="29037">MTDSSAGWHAPPGARRSLIGEGTPRGGGSILGCVMAMDEMTPETAASVIAKVVGAGRPQTTGTFRFRYADQRWEWSDEVAVLHGYAPGSVTPTTELLLSHKHPEDREQVAGTIDNAVRRAEPFCSRHRIIDTSGRVREVIVLGDAMTDDAGNTVGTTGYYIDLTEAMNAERREVLDETLPELVRSRAVIEQAKGVLMRMYRINADQAFRVLQWRSQETNVKLRTLAERLIAELDTLPPVTPETQTAFDHLLLTLHDRMPEQN</sequence>
<dbReference type="InterPro" id="IPR013655">
    <property type="entry name" value="PAS_fold_3"/>
</dbReference>
<dbReference type="PROSITE" id="PS50921">
    <property type="entry name" value="ANTAR"/>
    <property type="match status" value="1"/>
</dbReference>
<dbReference type="InterPro" id="IPR036388">
    <property type="entry name" value="WH-like_DNA-bd_sf"/>
</dbReference>
<dbReference type="SUPFAM" id="SSF52172">
    <property type="entry name" value="CheY-like"/>
    <property type="match status" value="1"/>
</dbReference>
<dbReference type="eggNOG" id="COG3707">
    <property type="taxonomic scope" value="Bacteria"/>
</dbReference>
<accession>Q5YRF9</accession>
<dbReference type="InterPro" id="IPR011006">
    <property type="entry name" value="CheY-like_superfamily"/>
</dbReference>
<evidence type="ECO:0000259" key="2">
    <source>
        <dbReference type="PROSITE" id="PS50112"/>
    </source>
</evidence>